<reference evidence="1" key="2">
    <citation type="journal article" date="2015" name="Fish Shellfish Immunol.">
        <title>Early steps in the European eel (Anguilla anguilla)-Vibrio vulnificus interaction in the gills: Role of the RtxA13 toxin.</title>
        <authorList>
            <person name="Callol A."/>
            <person name="Pajuelo D."/>
            <person name="Ebbesson L."/>
            <person name="Teles M."/>
            <person name="MacKenzie S."/>
            <person name="Amaro C."/>
        </authorList>
    </citation>
    <scope>NUCLEOTIDE SEQUENCE</scope>
</reference>
<reference evidence="1" key="1">
    <citation type="submission" date="2014-11" db="EMBL/GenBank/DDBJ databases">
        <authorList>
            <person name="Amaro Gonzalez C."/>
        </authorList>
    </citation>
    <scope>NUCLEOTIDE SEQUENCE</scope>
</reference>
<organism evidence="1">
    <name type="scientific">Anguilla anguilla</name>
    <name type="common">European freshwater eel</name>
    <name type="synonym">Muraena anguilla</name>
    <dbReference type="NCBI Taxonomy" id="7936"/>
    <lineage>
        <taxon>Eukaryota</taxon>
        <taxon>Metazoa</taxon>
        <taxon>Chordata</taxon>
        <taxon>Craniata</taxon>
        <taxon>Vertebrata</taxon>
        <taxon>Euteleostomi</taxon>
        <taxon>Actinopterygii</taxon>
        <taxon>Neopterygii</taxon>
        <taxon>Teleostei</taxon>
        <taxon>Anguilliformes</taxon>
        <taxon>Anguillidae</taxon>
        <taxon>Anguilla</taxon>
    </lineage>
</organism>
<evidence type="ECO:0000313" key="1">
    <source>
        <dbReference type="EMBL" id="JAH17069.1"/>
    </source>
</evidence>
<protein>
    <submittedName>
        <fullName evidence="1">Uncharacterized protein</fullName>
    </submittedName>
</protein>
<name>A0A0E9QJW5_ANGAN</name>
<dbReference type="EMBL" id="GBXM01091508">
    <property type="protein sequence ID" value="JAH17069.1"/>
    <property type="molecule type" value="Transcribed_RNA"/>
</dbReference>
<accession>A0A0E9QJW5</accession>
<sequence>MLMCSTNLLALLTLPGLLDSPSDK</sequence>
<proteinExistence type="predicted"/>
<dbReference type="AlphaFoldDB" id="A0A0E9QJW5"/>